<reference evidence="1 2" key="1">
    <citation type="submission" date="2022-03" db="EMBL/GenBank/DDBJ databases">
        <title>Rhizobium SSM4.3 sp. nov., isolated from Sediment (Gouqi Island).</title>
        <authorList>
            <person name="Chen G."/>
        </authorList>
    </citation>
    <scope>NUCLEOTIDE SEQUENCE [LARGE SCALE GENOMIC DNA]</scope>
    <source>
        <strain evidence="1 2">SSM4.3</strain>
        <plasmid evidence="1">unnamed</plasmid>
    </source>
</reference>
<comment type="caution">
    <text evidence="1">The sequence shown here is derived from an EMBL/GenBank/DDBJ whole genome shotgun (WGS) entry which is preliminary data.</text>
</comment>
<evidence type="ECO:0000313" key="2">
    <source>
        <dbReference type="Proteomes" id="UP001522662"/>
    </source>
</evidence>
<organism evidence="1 2">
    <name type="scientific">Peteryoungia algae</name>
    <dbReference type="NCBI Taxonomy" id="2919917"/>
    <lineage>
        <taxon>Bacteria</taxon>
        <taxon>Pseudomonadati</taxon>
        <taxon>Pseudomonadota</taxon>
        <taxon>Alphaproteobacteria</taxon>
        <taxon>Hyphomicrobiales</taxon>
        <taxon>Rhizobiaceae</taxon>
        <taxon>Peteryoungia</taxon>
    </lineage>
</organism>
<sequence>MTDDDMLALSVDLDGSQALAVLDDLESRSASFGRALTSALKGATSGGKGLEDVLRSVGSRLTDIALSAGLKPLEGLLGDAAGSLIGSLTSGLGSALGTGLTAYAAGGVPGRVMPFAEGGVVASPTYFPLAGGAGLMGEAGAEAILPLKRGADGALGVAAEGAGAGTVIHFQVTASDAASFARSEGQITAMLARSVGRGRRGL</sequence>
<geneLocation type="plasmid" evidence="1">
    <name>unnamed</name>
</geneLocation>
<proteinExistence type="predicted"/>
<keyword evidence="2" id="KW-1185">Reference proteome</keyword>
<dbReference type="Proteomes" id="UP001522662">
    <property type="component" value="Unassembled WGS sequence"/>
</dbReference>
<dbReference type="EMBL" id="JALAYX010000005">
    <property type="protein sequence ID" value="MCJ8240273.1"/>
    <property type="molecule type" value="Genomic_DNA"/>
</dbReference>
<accession>A0ABT0D4D7</accession>
<keyword evidence="1" id="KW-0614">Plasmid</keyword>
<gene>
    <name evidence="1" type="ORF">MKJ03_18225</name>
</gene>
<name>A0ABT0D4D7_9HYPH</name>
<dbReference type="RefSeq" id="WP_229576554.1">
    <property type="nucleotide sequence ID" value="NZ_CP128477.1"/>
</dbReference>
<protein>
    <submittedName>
        <fullName evidence="1">Phage tail tape measure protein</fullName>
    </submittedName>
</protein>
<evidence type="ECO:0000313" key="1">
    <source>
        <dbReference type="EMBL" id="MCJ8240273.1"/>
    </source>
</evidence>